<name>A0AA88J310_FICCA</name>
<feature type="region of interest" description="Disordered" evidence="1">
    <location>
        <begin position="1"/>
        <end position="23"/>
    </location>
</feature>
<proteinExistence type="predicted"/>
<comment type="caution">
    <text evidence="2">The sequence shown here is derived from an EMBL/GenBank/DDBJ whole genome shotgun (WGS) entry which is preliminary data.</text>
</comment>
<sequence>MFKILDSDAPKTDSDDLRFGPKDDLFFDSDISVVADKGVKAAIEFLNADKEKYKEYGEGDEGEAKENEEEKYENDKGEEEEKKPDAAKEKEEEKEDEEAKGEDEERKNEEATNEQEESINDVVVTNFCNKQT</sequence>
<dbReference type="Proteomes" id="UP001187192">
    <property type="component" value="Unassembled WGS sequence"/>
</dbReference>
<evidence type="ECO:0000313" key="3">
    <source>
        <dbReference type="Proteomes" id="UP001187192"/>
    </source>
</evidence>
<feature type="region of interest" description="Disordered" evidence="1">
    <location>
        <begin position="49"/>
        <end position="132"/>
    </location>
</feature>
<dbReference type="EMBL" id="BTGU01000160">
    <property type="protein sequence ID" value="GMN63843.1"/>
    <property type="molecule type" value="Genomic_DNA"/>
</dbReference>
<reference evidence="2" key="1">
    <citation type="submission" date="2023-07" db="EMBL/GenBank/DDBJ databases">
        <title>draft genome sequence of fig (Ficus carica).</title>
        <authorList>
            <person name="Takahashi T."/>
            <person name="Nishimura K."/>
        </authorList>
    </citation>
    <scope>NUCLEOTIDE SEQUENCE</scope>
</reference>
<gene>
    <name evidence="2" type="ORF">TIFTF001_032916</name>
</gene>
<feature type="compositionally biased region" description="Acidic residues" evidence="1">
    <location>
        <begin position="92"/>
        <end position="102"/>
    </location>
</feature>
<accession>A0AA88J310</accession>
<keyword evidence="3" id="KW-1185">Reference proteome</keyword>
<evidence type="ECO:0000256" key="1">
    <source>
        <dbReference type="SAM" id="MobiDB-lite"/>
    </source>
</evidence>
<dbReference type="AlphaFoldDB" id="A0AA88J310"/>
<protein>
    <submittedName>
        <fullName evidence="2">Uncharacterized protein</fullName>
    </submittedName>
</protein>
<feature type="compositionally biased region" description="Basic and acidic residues" evidence="1">
    <location>
        <begin position="73"/>
        <end position="91"/>
    </location>
</feature>
<feature type="compositionally biased region" description="Basic and acidic residues" evidence="1">
    <location>
        <begin position="49"/>
        <end position="65"/>
    </location>
</feature>
<evidence type="ECO:0000313" key="2">
    <source>
        <dbReference type="EMBL" id="GMN63843.1"/>
    </source>
</evidence>
<organism evidence="2 3">
    <name type="scientific">Ficus carica</name>
    <name type="common">Common fig</name>
    <dbReference type="NCBI Taxonomy" id="3494"/>
    <lineage>
        <taxon>Eukaryota</taxon>
        <taxon>Viridiplantae</taxon>
        <taxon>Streptophyta</taxon>
        <taxon>Embryophyta</taxon>
        <taxon>Tracheophyta</taxon>
        <taxon>Spermatophyta</taxon>
        <taxon>Magnoliopsida</taxon>
        <taxon>eudicotyledons</taxon>
        <taxon>Gunneridae</taxon>
        <taxon>Pentapetalae</taxon>
        <taxon>rosids</taxon>
        <taxon>fabids</taxon>
        <taxon>Rosales</taxon>
        <taxon>Moraceae</taxon>
        <taxon>Ficeae</taxon>
        <taxon>Ficus</taxon>
    </lineage>
</organism>